<feature type="transmembrane region" description="Helical" evidence="6">
    <location>
        <begin position="208"/>
        <end position="225"/>
    </location>
</feature>
<comment type="caution">
    <text evidence="7">The sequence shown here is derived from an EMBL/GenBank/DDBJ whole genome shotgun (WGS) entry which is preliminary data.</text>
</comment>
<feature type="transmembrane region" description="Helical" evidence="6">
    <location>
        <begin position="372"/>
        <end position="389"/>
    </location>
</feature>
<keyword evidence="4 6" id="KW-1133">Transmembrane helix</keyword>
<feature type="transmembrane region" description="Helical" evidence="6">
    <location>
        <begin position="280"/>
        <end position="299"/>
    </location>
</feature>
<feature type="transmembrane region" description="Helical" evidence="6">
    <location>
        <begin position="140"/>
        <end position="160"/>
    </location>
</feature>
<organism evidence="7 8">
    <name type="scientific">Bacillus thuringiensis</name>
    <dbReference type="NCBI Taxonomy" id="1428"/>
    <lineage>
        <taxon>Bacteria</taxon>
        <taxon>Bacillati</taxon>
        <taxon>Bacillota</taxon>
        <taxon>Bacilli</taxon>
        <taxon>Bacillales</taxon>
        <taxon>Bacillaceae</taxon>
        <taxon>Bacillus</taxon>
        <taxon>Bacillus cereus group</taxon>
    </lineage>
</organism>
<dbReference type="PANTHER" id="PTHR30250:SF11">
    <property type="entry name" value="O-ANTIGEN TRANSPORTER-RELATED"/>
    <property type="match status" value="1"/>
</dbReference>
<evidence type="ECO:0000256" key="4">
    <source>
        <dbReference type="ARBA" id="ARBA00022989"/>
    </source>
</evidence>
<dbReference type="AlphaFoldDB" id="A0AAW4HXQ3"/>
<evidence type="ECO:0000313" key="7">
    <source>
        <dbReference type="EMBL" id="MBN9900799.1"/>
    </source>
</evidence>
<feature type="transmembrane region" description="Helical" evidence="6">
    <location>
        <begin position="424"/>
        <end position="448"/>
    </location>
</feature>
<evidence type="ECO:0000256" key="1">
    <source>
        <dbReference type="ARBA" id="ARBA00004651"/>
    </source>
</evidence>
<dbReference type="EMBL" id="VIXF01000002">
    <property type="protein sequence ID" value="MBN9900799.1"/>
    <property type="molecule type" value="Genomic_DNA"/>
</dbReference>
<feature type="transmembrane region" description="Helical" evidence="6">
    <location>
        <begin position="43"/>
        <end position="63"/>
    </location>
</feature>
<dbReference type="Proteomes" id="UP000775627">
    <property type="component" value="Unassembled WGS sequence"/>
</dbReference>
<dbReference type="RefSeq" id="WP_061655611.1">
    <property type="nucleotide sequence ID" value="NZ_JAWUAH010000022.1"/>
</dbReference>
<evidence type="ECO:0000313" key="8">
    <source>
        <dbReference type="Proteomes" id="UP000775627"/>
    </source>
</evidence>
<reference evidence="7" key="1">
    <citation type="submission" date="2019-07" db="EMBL/GenBank/DDBJ databases">
        <authorList>
            <person name="Lazarte J.N."/>
            <person name="Poliero A."/>
            <person name="Beron C."/>
        </authorList>
    </citation>
    <scope>NUCLEOTIDE SEQUENCE</scope>
    <source>
        <strain evidence="7">FCC7</strain>
    </source>
</reference>
<protein>
    <submittedName>
        <fullName evidence="7">Oligosaccharide flippase family protein</fullName>
    </submittedName>
</protein>
<keyword evidence="2" id="KW-1003">Cell membrane</keyword>
<evidence type="ECO:0000256" key="2">
    <source>
        <dbReference type="ARBA" id="ARBA00022475"/>
    </source>
</evidence>
<feature type="transmembrane region" description="Helical" evidence="6">
    <location>
        <begin position="401"/>
        <end position="418"/>
    </location>
</feature>
<dbReference type="PANTHER" id="PTHR30250">
    <property type="entry name" value="PST FAMILY PREDICTED COLANIC ACID TRANSPORTER"/>
    <property type="match status" value="1"/>
</dbReference>
<comment type="subcellular location">
    <subcellularLocation>
        <location evidence="1">Cell membrane</location>
        <topology evidence="1">Multi-pass membrane protein</topology>
    </subcellularLocation>
</comment>
<sequence>MNFKKDFIRVLNVNVLNLFIGIVTGFLLPAFMPIDQYAYLKTFTLYLTYIGLLHVGYIDGLFLKYGGKQRDSIDLSVLKGENLFFLYFQIVVMGTFLGIGIYYNDYIYIAISLCILPINVQSLFKFFYQAIGEFKIYSRITLLAPSITFIFNLLLIFYFKVNKFEFYILANIVCNYLIFVILELIFLKKQKYIKATYNREGLMDNFRIGIFVMIGNFSSIIFYTIDRWFVKYYMDVRSFAFYSFAISMMTVITVLIGALTTTLYPHLARNKKLIENNIKVYLLILGALLSTSYFGFAFIVEEFIVKYTESLSIISILFVSFPAIVVINALYSNLYKLKRRQKKYFFTIFCVLVINIVMNLLAIYIYTGIESIAIATSVSFYIWYVYSGKEFKDMKSSIRETMFLIIYLILFLLCSLGMNTIIGGMIYLAGILILILICFFSEVQNFILSFKKNRF</sequence>
<feature type="transmembrane region" description="Helical" evidence="6">
    <location>
        <begin position="311"/>
        <end position="332"/>
    </location>
</feature>
<reference evidence="7" key="2">
    <citation type="journal article" date="2021" name="J. Invertebr. Pathol.">
        <title>Molecular characterization of a Bacillus thuringiensis strain from Argentina, toxic against Lepidoptera and Coleoptera, based on its whole-genome and Cry protein analysis.</title>
        <authorList>
            <person name="Nicolas Lazarte J."/>
            <person name="Pia Valacco M."/>
            <person name="Moreno S."/>
            <person name="Salerno G.L."/>
            <person name="Beron C.M."/>
        </authorList>
    </citation>
    <scope>NUCLEOTIDE SEQUENCE</scope>
    <source>
        <strain evidence="7">FCC7</strain>
    </source>
</reference>
<evidence type="ECO:0000256" key="6">
    <source>
        <dbReference type="SAM" id="Phobius"/>
    </source>
</evidence>
<feature type="transmembrane region" description="Helical" evidence="6">
    <location>
        <begin position="84"/>
        <end position="103"/>
    </location>
</feature>
<keyword evidence="5 6" id="KW-0472">Membrane</keyword>
<feature type="transmembrane region" description="Helical" evidence="6">
    <location>
        <begin position="166"/>
        <end position="187"/>
    </location>
</feature>
<accession>A0AAW4HXQ3</accession>
<name>A0AAW4HXQ3_BACTU</name>
<proteinExistence type="predicted"/>
<gene>
    <name evidence="7" type="ORF">FME64_26045</name>
</gene>
<evidence type="ECO:0000256" key="3">
    <source>
        <dbReference type="ARBA" id="ARBA00022692"/>
    </source>
</evidence>
<feature type="transmembrane region" description="Helical" evidence="6">
    <location>
        <begin position="240"/>
        <end position="259"/>
    </location>
</feature>
<evidence type="ECO:0000256" key="5">
    <source>
        <dbReference type="ARBA" id="ARBA00023136"/>
    </source>
</evidence>
<feature type="transmembrane region" description="Helical" evidence="6">
    <location>
        <begin position="12"/>
        <end position="31"/>
    </location>
</feature>
<feature type="transmembrane region" description="Helical" evidence="6">
    <location>
        <begin position="344"/>
        <end position="366"/>
    </location>
</feature>
<dbReference type="GO" id="GO:0005886">
    <property type="term" value="C:plasma membrane"/>
    <property type="evidence" value="ECO:0007669"/>
    <property type="project" value="UniProtKB-SubCell"/>
</dbReference>
<keyword evidence="3 6" id="KW-0812">Transmembrane</keyword>
<dbReference type="InterPro" id="IPR050833">
    <property type="entry name" value="Poly_Biosynth_Transport"/>
</dbReference>
<feature type="transmembrane region" description="Helical" evidence="6">
    <location>
        <begin position="109"/>
        <end position="128"/>
    </location>
</feature>